<dbReference type="AlphaFoldDB" id="A0A0D2ENZ4"/>
<dbReference type="OrthoDB" id="5982228at2759"/>
<keyword evidence="2 6" id="KW-0812">Transmembrane</keyword>
<feature type="transmembrane region" description="Helical" evidence="6">
    <location>
        <begin position="288"/>
        <end position="307"/>
    </location>
</feature>
<protein>
    <recommendedName>
        <fullName evidence="9">Amino acid permease/ SLC12A domain-containing protein</fullName>
    </recommendedName>
</protein>
<keyword evidence="4 6" id="KW-0472">Membrane</keyword>
<feature type="transmembrane region" description="Helical" evidence="6">
    <location>
        <begin position="170"/>
        <end position="189"/>
    </location>
</feature>
<keyword evidence="3 6" id="KW-1133">Transmembrane helix</keyword>
<dbReference type="HOGENOM" id="CLU_013661_5_1_1"/>
<proteinExistence type="predicted"/>
<sequence>MRDFETSPLLSPRLSYDALPEAGDPQIRTTAPERKIDDDVLPETSTSGRNIGWASAYVLVISRVIGSGIFAMPGTIVQNVGSPGLALVLWLVGAFVAWAGLVIDMEYGCMLPRSGGVKVYLEYTYRKPRFLTSTLVAVQAVLLGFTASNCIVFAKYTLFASGNAPGDLNTKLLAVGLLTCITIVHSCFYRTGIWIQNVLGWVKVGLIIFMILTGFIVVIFRPQTSATSPTVSATAGLDDLWSGSVWDWNTLSTAFFKIFYSYAGLSNVNNVLNEVKNPVRTLKTVGPVALMTACVMYILVNIAYLAVVPLDEIKRSRELIAALFFERVFGAGFGNKFLPLGIALSAAGNVMVVTFSLVCATSISIFLLIYTRRESTKKLLDKDSFHMREFLLPPNHLGPQWAGLSFTTCLPSW</sequence>
<dbReference type="Proteomes" id="UP000054342">
    <property type="component" value="Unassembled WGS sequence"/>
</dbReference>
<dbReference type="EMBL" id="KN847323">
    <property type="protein sequence ID" value="KIW49509.1"/>
    <property type="molecule type" value="Genomic_DNA"/>
</dbReference>
<evidence type="ECO:0000256" key="1">
    <source>
        <dbReference type="ARBA" id="ARBA00004141"/>
    </source>
</evidence>
<accession>A0A0D2ENZ4</accession>
<dbReference type="Gene3D" id="1.20.1740.10">
    <property type="entry name" value="Amino acid/polyamine transporter I"/>
    <property type="match status" value="1"/>
</dbReference>
<dbReference type="GO" id="GO:0016020">
    <property type="term" value="C:membrane"/>
    <property type="evidence" value="ECO:0007669"/>
    <property type="project" value="UniProtKB-SubCell"/>
</dbReference>
<feature type="transmembrane region" description="Helical" evidence="6">
    <location>
        <begin position="51"/>
        <end position="72"/>
    </location>
</feature>
<feature type="transmembrane region" description="Helical" evidence="6">
    <location>
        <begin position="350"/>
        <end position="370"/>
    </location>
</feature>
<feature type="region of interest" description="Disordered" evidence="5">
    <location>
        <begin position="15"/>
        <end position="43"/>
    </location>
</feature>
<keyword evidence="8" id="KW-1185">Reference proteome</keyword>
<evidence type="ECO:0000313" key="7">
    <source>
        <dbReference type="EMBL" id="KIW49509.1"/>
    </source>
</evidence>
<dbReference type="PANTHER" id="PTHR11785:SF532">
    <property type="entry name" value="TRANSPORTER, PUTATIVE (EUROFUNG)-RELATED"/>
    <property type="match status" value="1"/>
</dbReference>
<dbReference type="PANTHER" id="PTHR11785">
    <property type="entry name" value="AMINO ACID TRANSPORTER"/>
    <property type="match status" value="1"/>
</dbReference>
<evidence type="ECO:0000256" key="5">
    <source>
        <dbReference type="SAM" id="MobiDB-lite"/>
    </source>
</evidence>
<name>A0A0D2ENZ4_9EURO</name>
<feature type="transmembrane region" description="Helical" evidence="6">
    <location>
        <begin position="201"/>
        <end position="220"/>
    </location>
</feature>
<evidence type="ECO:0000256" key="6">
    <source>
        <dbReference type="SAM" id="Phobius"/>
    </source>
</evidence>
<feature type="transmembrane region" description="Helical" evidence="6">
    <location>
        <begin position="135"/>
        <end position="158"/>
    </location>
</feature>
<feature type="transmembrane region" description="Helical" evidence="6">
    <location>
        <begin position="84"/>
        <end position="103"/>
    </location>
</feature>
<reference evidence="7 8" key="1">
    <citation type="submission" date="2015-01" db="EMBL/GenBank/DDBJ databases">
        <title>The Genome Sequence of Exophiala xenobiotica CBS118157.</title>
        <authorList>
            <consortium name="The Broad Institute Genomics Platform"/>
            <person name="Cuomo C."/>
            <person name="de Hoog S."/>
            <person name="Gorbushina A."/>
            <person name="Stielow B."/>
            <person name="Teixiera M."/>
            <person name="Abouelleil A."/>
            <person name="Chapman S.B."/>
            <person name="Priest M."/>
            <person name="Young S.K."/>
            <person name="Wortman J."/>
            <person name="Nusbaum C."/>
            <person name="Birren B."/>
        </authorList>
    </citation>
    <scope>NUCLEOTIDE SEQUENCE [LARGE SCALE GENOMIC DNA]</scope>
    <source>
        <strain evidence="7 8">CBS 118157</strain>
    </source>
</reference>
<dbReference type="Pfam" id="PF13520">
    <property type="entry name" value="AA_permease_2"/>
    <property type="match status" value="1"/>
</dbReference>
<comment type="subcellular location">
    <subcellularLocation>
        <location evidence="1">Membrane</location>
        <topology evidence="1">Multi-pass membrane protein</topology>
    </subcellularLocation>
</comment>
<evidence type="ECO:0008006" key="9">
    <source>
        <dbReference type="Google" id="ProtNLM"/>
    </source>
</evidence>
<dbReference type="GO" id="GO:0015179">
    <property type="term" value="F:L-amino acid transmembrane transporter activity"/>
    <property type="evidence" value="ECO:0007669"/>
    <property type="project" value="TreeGrafter"/>
</dbReference>
<dbReference type="InterPro" id="IPR050598">
    <property type="entry name" value="AminoAcid_Transporter"/>
</dbReference>
<dbReference type="RefSeq" id="XP_013310092.1">
    <property type="nucleotide sequence ID" value="XM_013454638.1"/>
</dbReference>
<gene>
    <name evidence="7" type="ORF">PV05_11182</name>
</gene>
<evidence type="ECO:0000256" key="2">
    <source>
        <dbReference type="ARBA" id="ARBA00022692"/>
    </source>
</evidence>
<evidence type="ECO:0000256" key="3">
    <source>
        <dbReference type="ARBA" id="ARBA00022989"/>
    </source>
</evidence>
<organism evidence="7 8">
    <name type="scientific">Exophiala xenobiotica</name>
    <dbReference type="NCBI Taxonomy" id="348802"/>
    <lineage>
        <taxon>Eukaryota</taxon>
        <taxon>Fungi</taxon>
        <taxon>Dikarya</taxon>
        <taxon>Ascomycota</taxon>
        <taxon>Pezizomycotina</taxon>
        <taxon>Eurotiomycetes</taxon>
        <taxon>Chaetothyriomycetidae</taxon>
        <taxon>Chaetothyriales</taxon>
        <taxon>Herpotrichiellaceae</taxon>
        <taxon>Exophiala</taxon>
    </lineage>
</organism>
<evidence type="ECO:0000313" key="8">
    <source>
        <dbReference type="Proteomes" id="UP000054342"/>
    </source>
</evidence>
<evidence type="ECO:0000256" key="4">
    <source>
        <dbReference type="ARBA" id="ARBA00023136"/>
    </source>
</evidence>
<dbReference type="InterPro" id="IPR002293">
    <property type="entry name" value="AA/rel_permease1"/>
</dbReference>
<dbReference type="GeneID" id="25333090"/>